<dbReference type="InterPro" id="IPR050721">
    <property type="entry name" value="Trk_Ktr_HKT_K-transport"/>
</dbReference>
<dbReference type="AlphaFoldDB" id="A0A7G1GAU6"/>
<evidence type="ECO:0000259" key="1">
    <source>
        <dbReference type="PROSITE" id="PS51201"/>
    </source>
</evidence>
<dbReference type="PANTHER" id="PTHR43833">
    <property type="entry name" value="POTASSIUM CHANNEL PROTEIN 2-RELATED-RELATED"/>
    <property type="match status" value="1"/>
</dbReference>
<dbReference type="Proteomes" id="UP000516361">
    <property type="component" value="Chromosome"/>
</dbReference>
<sequence>MKSKYIIVIGCGRLGSELAVKFSQNHSVVVIDKNEKAFSRLVNKNFTGFTMTVDTNDMDALKKAKLDKADIVYIVTPDDNLNFMLAYGIKMIKKEINKEDLRIVARVNDPMKKDLFQRAKLELFCPIENSANQIFADFKGADEL</sequence>
<protein>
    <recommendedName>
        <fullName evidence="1">RCK N-terminal domain-containing protein</fullName>
    </recommendedName>
</protein>
<reference evidence="2 3" key="1">
    <citation type="submission" date="2018-06" db="EMBL/GenBank/DDBJ databases">
        <title>Genome sequencing of Oceanotoga sp. sy52.</title>
        <authorList>
            <person name="Mori K."/>
        </authorList>
    </citation>
    <scope>NUCLEOTIDE SEQUENCE [LARGE SCALE GENOMIC DNA]</scope>
    <source>
        <strain evidence="3">sy52</strain>
    </source>
</reference>
<dbReference type="GO" id="GO:0006813">
    <property type="term" value="P:potassium ion transport"/>
    <property type="evidence" value="ECO:0007669"/>
    <property type="project" value="InterPro"/>
</dbReference>
<dbReference type="Gene3D" id="3.40.50.720">
    <property type="entry name" value="NAD(P)-binding Rossmann-like Domain"/>
    <property type="match status" value="1"/>
</dbReference>
<dbReference type="InterPro" id="IPR036291">
    <property type="entry name" value="NAD(P)-bd_dom_sf"/>
</dbReference>
<dbReference type="KEGG" id="ocy:OSSY52_15130"/>
<keyword evidence="3" id="KW-1185">Reference proteome</keyword>
<proteinExistence type="predicted"/>
<dbReference type="SUPFAM" id="SSF51735">
    <property type="entry name" value="NAD(P)-binding Rossmann-fold domains"/>
    <property type="match status" value="1"/>
</dbReference>
<dbReference type="EMBL" id="AP018712">
    <property type="protein sequence ID" value="BBE31372.1"/>
    <property type="molecule type" value="Genomic_DNA"/>
</dbReference>
<feature type="domain" description="RCK N-terminal" evidence="1">
    <location>
        <begin position="3"/>
        <end position="128"/>
    </location>
</feature>
<dbReference type="InParanoid" id="A0A7G1GAU6"/>
<evidence type="ECO:0000313" key="3">
    <source>
        <dbReference type="Proteomes" id="UP000516361"/>
    </source>
</evidence>
<name>A0A7G1GAU6_9BACT</name>
<dbReference type="RefSeq" id="WP_190613868.1">
    <property type="nucleotide sequence ID" value="NZ_AP018712.1"/>
</dbReference>
<dbReference type="Pfam" id="PF02254">
    <property type="entry name" value="TrkA_N"/>
    <property type="match status" value="1"/>
</dbReference>
<dbReference type="InterPro" id="IPR003148">
    <property type="entry name" value="RCK_N"/>
</dbReference>
<accession>A0A7G1GAU6</accession>
<dbReference type="PROSITE" id="PS51201">
    <property type="entry name" value="RCK_N"/>
    <property type="match status" value="1"/>
</dbReference>
<gene>
    <name evidence="2" type="ORF">OSSY52_15130</name>
</gene>
<organism evidence="2 3">
    <name type="scientific">Tepiditoga spiralis</name>
    <dbReference type="NCBI Taxonomy" id="2108365"/>
    <lineage>
        <taxon>Bacteria</taxon>
        <taxon>Thermotogati</taxon>
        <taxon>Thermotogota</taxon>
        <taxon>Thermotogae</taxon>
        <taxon>Petrotogales</taxon>
        <taxon>Petrotogaceae</taxon>
        <taxon>Tepiditoga</taxon>
    </lineage>
</organism>
<evidence type="ECO:0000313" key="2">
    <source>
        <dbReference type="EMBL" id="BBE31372.1"/>
    </source>
</evidence>